<dbReference type="PRINTS" id="PR00097">
    <property type="entry name" value="ANTSNTHASEII"/>
</dbReference>
<sequence>MKILILDNYDSFTYNLYQYVGEILAERGSVFALEVKRNDETTLEAIKRARYDRIIISPGPGDPADKKYFGVCADVLLELPKTTRILGVCLGMQGMAHYYGGKIVPARVPMHGKTSVITHDGKGLFRGLPDRLLVMRYHSLVVQPSSLPKDFEITARTIHSNKKTEPEIMGLRHKKLLLEGIQFHPESFASEGGKQMLKNFLTNKK</sequence>
<reference evidence="3 4" key="1">
    <citation type="journal article" date="2016" name="Nat. Commun.">
        <title>Thousands of microbial genomes shed light on interconnected biogeochemical processes in an aquifer system.</title>
        <authorList>
            <person name="Anantharaman K."/>
            <person name="Brown C.T."/>
            <person name="Hug L.A."/>
            <person name="Sharon I."/>
            <person name="Castelle C.J."/>
            <person name="Probst A.J."/>
            <person name="Thomas B.C."/>
            <person name="Singh A."/>
            <person name="Wilkins M.J."/>
            <person name="Karaoz U."/>
            <person name="Brodie E.L."/>
            <person name="Williams K.H."/>
            <person name="Hubbard S.S."/>
            <person name="Banfield J.F."/>
        </authorList>
    </citation>
    <scope>NUCLEOTIDE SEQUENCE [LARGE SCALE GENOMIC DNA]</scope>
</reference>
<dbReference type="PRINTS" id="PR00096">
    <property type="entry name" value="GATASE"/>
</dbReference>
<proteinExistence type="predicted"/>
<evidence type="ECO:0000256" key="1">
    <source>
        <dbReference type="ARBA" id="ARBA00022962"/>
    </source>
</evidence>
<dbReference type="Proteomes" id="UP000178315">
    <property type="component" value="Unassembled WGS sequence"/>
</dbReference>
<dbReference type="GO" id="GO:0000162">
    <property type="term" value="P:L-tryptophan biosynthetic process"/>
    <property type="evidence" value="ECO:0007669"/>
    <property type="project" value="TreeGrafter"/>
</dbReference>
<name>A0A1G2A925_9BACT</name>
<evidence type="ECO:0000313" key="3">
    <source>
        <dbReference type="EMBL" id="OGY73139.1"/>
    </source>
</evidence>
<dbReference type="FunFam" id="3.40.50.880:FF:000003">
    <property type="entry name" value="Anthranilate synthase component II"/>
    <property type="match status" value="1"/>
</dbReference>
<dbReference type="Pfam" id="PF00117">
    <property type="entry name" value="GATase"/>
    <property type="match status" value="1"/>
</dbReference>
<keyword evidence="1" id="KW-0315">Glutamine amidotransferase</keyword>
<dbReference type="InterPro" id="IPR017926">
    <property type="entry name" value="GATASE"/>
</dbReference>
<comment type="caution">
    <text evidence="3">The sequence shown here is derived from an EMBL/GenBank/DDBJ whole genome shotgun (WGS) entry which is preliminary data.</text>
</comment>
<protein>
    <submittedName>
        <fullName evidence="3">Anthranilate/aminodeoxychorismate synthase component II</fullName>
    </submittedName>
</protein>
<organism evidence="3 4">
    <name type="scientific">Candidatus Jacksonbacteria bacterium RIFCSPLOWO2_02_FULL_44_20</name>
    <dbReference type="NCBI Taxonomy" id="1798460"/>
    <lineage>
        <taxon>Bacteria</taxon>
        <taxon>Candidatus Jacksoniibacteriota</taxon>
    </lineage>
</organism>
<dbReference type="AlphaFoldDB" id="A0A1G2A925"/>
<dbReference type="PRINTS" id="PR00099">
    <property type="entry name" value="CPSGATASE"/>
</dbReference>
<accession>A0A1G2A925</accession>
<dbReference type="InterPro" id="IPR050472">
    <property type="entry name" value="Anth_synth/Amidotransfase"/>
</dbReference>
<dbReference type="SUPFAM" id="SSF52317">
    <property type="entry name" value="Class I glutamine amidotransferase-like"/>
    <property type="match status" value="1"/>
</dbReference>
<dbReference type="GO" id="GO:0005829">
    <property type="term" value="C:cytosol"/>
    <property type="evidence" value="ECO:0007669"/>
    <property type="project" value="TreeGrafter"/>
</dbReference>
<dbReference type="InterPro" id="IPR029062">
    <property type="entry name" value="Class_I_gatase-like"/>
</dbReference>
<dbReference type="PROSITE" id="PS51273">
    <property type="entry name" value="GATASE_TYPE_1"/>
    <property type="match status" value="1"/>
</dbReference>
<gene>
    <name evidence="3" type="ORF">A3H61_02730</name>
</gene>
<dbReference type="PANTHER" id="PTHR43418:SF4">
    <property type="entry name" value="MULTIFUNCTIONAL TRYPTOPHAN BIOSYNTHESIS PROTEIN"/>
    <property type="match status" value="1"/>
</dbReference>
<evidence type="ECO:0000313" key="4">
    <source>
        <dbReference type="Proteomes" id="UP000178315"/>
    </source>
</evidence>
<feature type="domain" description="Glutamine amidotransferase" evidence="2">
    <location>
        <begin position="4"/>
        <end position="202"/>
    </location>
</feature>
<dbReference type="EMBL" id="MHJU01000017">
    <property type="protein sequence ID" value="OGY73139.1"/>
    <property type="molecule type" value="Genomic_DNA"/>
</dbReference>
<evidence type="ECO:0000259" key="2">
    <source>
        <dbReference type="Pfam" id="PF00117"/>
    </source>
</evidence>
<dbReference type="Gene3D" id="3.40.50.880">
    <property type="match status" value="1"/>
</dbReference>
<dbReference type="PANTHER" id="PTHR43418">
    <property type="entry name" value="MULTIFUNCTIONAL TRYPTOPHAN BIOSYNTHESIS PROTEIN-RELATED"/>
    <property type="match status" value="1"/>
</dbReference>
<dbReference type="NCBIfam" id="TIGR00566">
    <property type="entry name" value="trpG_papA"/>
    <property type="match status" value="1"/>
</dbReference>
<dbReference type="GO" id="GO:0004049">
    <property type="term" value="F:anthranilate synthase activity"/>
    <property type="evidence" value="ECO:0007669"/>
    <property type="project" value="TreeGrafter"/>
</dbReference>
<dbReference type="CDD" id="cd01743">
    <property type="entry name" value="GATase1_Anthranilate_Synthase"/>
    <property type="match status" value="1"/>
</dbReference>
<dbReference type="InterPro" id="IPR006221">
    <property type="entry name" value="TrpG/PapA_dom"/>
</dbReference>